<keyword evidence="2" id="KW-1185">Reference proteome</keyword>
<sequence length="61" mass="6723">MKYKTVTVCPDSSERPWNDGNFHKNSKKFNGGTAVLSAAGVSWIEMIYNGKIVYGKGDQPV</sequence>
<dbReference type="EMBL" id="PZJJ01000009">
    <property type="protein sequence ID" value="PTL39179.1"/>
    <property type="molecule type" value="Genomic_DNA"/>
</dbReference>
<evidence type="ECO:0000313" key="2">
    <source>
        <dbReference type="Proteomes" id="UP000240509"/>
    </source>
</evidence>
<organism evidence="1 2">
    <name type="scientific">Alkalicoccus saliphilus</name>
    <dbReference type="NCBI Taxonomy" id="200989"/>
    <lineage>
        <taxon>Bacteria</taxon>
        <taxon>Bacillati</taxon>
        <taxon>Bacillota</taxon>
        <taxon>Bacilli</taxon>
        <taxon>Bacillales</taxon>
        <taxon>Bacillaceae</taxon>
        <taxon>Alkalicoccus</taxon>
    </lineage>
</organism>
<evidence type="ECO:0000313" key="1">
    <source>
        <dbReference type="EMBL" id="PTL39179.1"/>
    </source>
</evidence>
<proteinExistence type="predicted"/>
<accession>A0A2T4U702</accession>
<name>A0A2T4U702_9BACI</name>
<gene>
    <name evidence="1" type="ORF">C6Y45_07235</name>
</gene>
<reference evidence="1 2" key="1">
    <citation type="submission" date="2018-03" db="EMBL/GenBank/DDBJ databases">
        <title>Alkalicoccus saliphilus sp. nov., isolated from a mineral pool.</title>
        <authorList>
            <person name="Zhao B."/>
        </authorList>
    </citation>
    <scope>NUCLEOTIDE SEQUENCE [LARGE SCALE GENOMIC DNA]</scope>
    <source>
        <strain evidence="1 2">6AG</strain>
    </source>
</reference>
<dbReference type="AlphaFoldDB" id="A0A2T4U702"/>
<protein>
    <submittedName>
        <fullName evidence="1">Uncharacterized protein</fullName>
    </submittedName>
</protein>
<comment type="caution">
    <text evidence="1">The sequence shown here is derived from an EMBL/GenBank/DDBJ whole genome shotgun (WGS) entry which is preliminary data.</text>
</comment>
<dbReference type="Proteomes" id="UP000240509">
    <property type="component" value="Unassembled WGS sequence"/>
</dbReference>